<evidence type="ECO:0000313" key="4">
    <source>
        <dbReference type="Proteomes" id="UP001146793"/>
    </source>
</evidence>
<evidence type="ECO:0000256" key="2">
    <source>
        <dbReference type="SAM" id="MobiDB-lite"/>
    </source>
</evidence>
<dbReference type="Gene3D" id="3.30.300.20">
    <property type="match status" value="2"/>
</dbReference>
<evidence type="ECO:0000313" key="3">
    <source>
        <dbReference type="EMBL" id="KAJ3423500.1"/>
    </source>
</evidence>
<keyword evidence="1" id="KW-0175">Coiled coil</keyword>
<dbReference type="PANTHER" id="PTHR35368">
    <property type="entry name" value="HYDROPEROXIDE REDUCTASE"/>
    <property type="match status" value="1"/>
</dbReference>
<feature type="compositionally biased region" description="Low complexity" evidence="2">
    <location>
        <begin position="16"/>
        <end position="26"/>
    </location>
</feature>
<reference evidence="3" key="1">
    <citation type="submission" date="2022-08" db="EMBL/GenBank/DDBJ databases">
        <title>Novel sulphate-reducing endosymbionts in the free-living metamonad Anaeramoeba.</title>
        <authorList>
            <person name="Jerlstrom-Hultqvist J."/>
            <person name="Cepicka I."/>
            <person name="Gallot-Lavallee L."/>
            <person name="Salas-Leiva D."/>
            <person name="Curtis B.A."/>
            <person name="Zahonova K."/>
            <person name="Pipaliya S."/>
            <person name="Dacks J."/>
            <person name="Roger A.J."/>
        </authorList>
    </citation>
    <scope>NUCLEOTIDE SEQUENCE</scope>
    <source>
        <strain evidence="3">Busselton2</strain>
    </source>
</reference>
<feature type="compositionally biased region" description="Basic and acidic residues" evidence="2">
    <location>
        <begin position="1"/>
        <end position="13"/>
    </location>
</feature>
<feature type="region of interest" description="Disordered" evidence="2">
    <location>
        <begin position="1"/>
        <end position="26"/>
    </location>
</feature>
<evidence type="ECO:0000256" key="1">
    <source>
        <dbReference type="SAM" id="Coils"/>
    </source>
</evidence>
<proteinExistence type="predicted"/>
<protein>
    <submittedName>
        <fullName evidence="3">Hydroperoxide reductase</fullName>
    </submittedName>
</protein>
<dbReference type="Proteomes" id="UP001146793">
    <property type="component" value="Unassembled WGS sequence"/>
</dbReference>
<gene>
    <name evidence="3" type="ORF">M0812_30030</name>
</gene>
<dbReference type="AlphaFoldDB" id="A0AAV7Y3U0"/>
<dbReference type="InterPro" id="IPR015946">
    <property type="entry name" value="KH_dom-like_a/b"/>
</dbReference>
<dbReference type="EMBL" id="JANTQA010000076">
    <property type="protein sequence ID" value="KAJ3423500.1"/>
    <property type="molecule type" value="Genomic_DNA"/>
</dbReference>
<sequence>MKSSKSLETKIDSPRTTSSDSSNTVNNCSNQSDELIIEQLEEDIFFANCDLFPSLQKLYNIIQSVISEVKDEKNTISTALKTLLDSMFLQVEKCLDLNRIQNEKQRKDFQKLIKLYKKKVNKTKEQLNRRLSALEEVKVIKDDLIVTNLQFKKKISVLKKSLSQQKIQSGLTLLKVQKESLEIKKKHNWINHCNMRQLNISLENSTFTKPLNFLQQKEYNFNWNFNEKTPFIHNFENDSLKKHSIKAGFSLEYGGLGLAPSPLQYLMLSILAEFVKSFVTLCSINCLKLKEVFAELILQKNYKKYLGFNVNDILIPLINTKIYVQSSEHPEEIQRCFEKAKSQCCVMDYLISSSKFELDYDLITTEKNMVRKENAKSTLNGLKIKKVKKLSKKYQKKKTEDIEPFTVQGFWNVKNNNEHCQFKGYLSCEKKGEVLYEIDWPIEIGGTNKIPDWHEVMAASISSMSLSTFVLYCTIYNIKIDDLGITYLGKWDQRKLYNLVAQENDKTITDNNINIKYHIKTNELDDTIKKIVDLVKQACVGYNLANGNTQIAMNLQINEDIPQSVLLKLRKLSLLDHK</sequence>
<feature type="coiled-coil region" evidence="1">
    <location>
        <begin position="106"/>
        <end position="137"/>
    </location>
</feature>
<organism evidence="3 4">
    <name type="scientific">Anaeramoeba flamelloides</name>
    <dbReference type="NCBI Taxonomy" id="1746091"/>
    <lineage>
        <taxon>Eukaryota</taxon>
        <taxon>Metamonada</taxon>
        <taxon>Anaeramoebidae</taxon>
        <taxon>Anaeramoeba</taxon>
    </lineage>
</organism>
<accession>A0AAV7Y3U0</accession>
<comment type="caution">
    <text evidence="3">The sequence shown here is derived from an EMBL/GenBank/DDBJ whole genome shotgun (WGS) entry which is preliminary data.</text>
</comment>
<dbReference type="PANTHER" id="PTHR35368:SF1">
    <property type="entry name" value="HYDROPEROXIDE REDUCTASE"/>
    <property type="match status" value="1"/>
</dbReference>
<dbReference type="InterPro" id="IPR036102">
    <property type="entry name" value="OsmC/Ohrsf"/>
</dbReference>
<name>A0AAV7Y3U0_9EUKA</name>
<dbReference type="SUPFAM" id="SSF82784">
    <property type="entry name" value="OsmC-like"/>
    <property type="match status" value="2"/>
</dbReference>
<dbReference type="InterPro" id="IPR052924">
    <property type="entry name" value="OsmC/Ohr_hydroprdx_reductase"/>
</dbReference>